<evidence type="ECO:0000259" key="2">
    <source>
        <dbReference type="Pfam" id="PF13229"/>
    </source>
</evidence>
<dbReference type="Pfam" id="PF13229">
    <property type="entry name" value="Beta_helix"/>
    <property type="match status" value="1"/>
</dbReference>
<dbReference type="SUPFAM" id="SSF51126">
    <property type="entry name" value="Pectin lyase-like"/>
    <property type="match status" value="1"/>
</dbReference>
<dbReference type="EMBL" id="CP108482">
    <property type="protein sequence ID" value="WUS57615.1"/>
    <property type="molecule type" value="Genomic_DNA"/>
</dbReference>
<reference evidence="3 4" key="1">
    <citation type="submission" date="2022-10" db="EMBL/GenBank/DDBJ databases">
        <title>The complete genomes of actinobacterial strains from the NBC collection.</title>
        <authorList>
            <person name="Joergensen T.S."/>
            <person name="Alvarez Arevalo M."/>
            <person name="Sterndorff E.B."/>
            <person name="Faurdal D."/>
            <person name="Vuksanovic O."/>
            <person name="Mourched A.-S."/>
            <person name="Charusanti P."/>
            <person name="Shaw S."/>
            <person name="Blin K."/>
            <person name="Weber T."/>
        </authorList>
    </citation>
    <scope>NUCLEOTIDE SEQUENCE [LARGE SCALE GENOMIC DNA]</scope>
    <source>
        <strain evidence="3 4">NBC_01247</strain>
    </source>
</reference>
<proteinExistence type="predicted"/>
<dbReference type="InterPro" id="IPR012334">
    <property type="entry name" value="Pectin_lyas_fold"/>
</dbReference>
<evidence type="ECO:0000256" key="1">
    <source>
        <dbReference type="SAM" id="SignalP"/>
    </source>
</evidence>
<accession>A0ABZ1WA78</accession>
<feature type="signal peptide" evidence="1">
    <location>
        <begin position="1"/>
        <end position="26"/>
    </location>
</feature>
<evidence type="ECO:0000313" key="3">
    <source>
        <dbReference type="EMBL" id="WUS57615.1"/>
    </source>
</evidence>
<feature type="domain" description="Right handed beta helix" evidence="2">
    <location>
        <begin position="169"/>
        <end position="334"/>
    </location>
</feature>
<dbReference type="InterPro" id="IPR011050">
    <property type="entry name" value="Pectin_lyase_fold/virulence"/>
</dbReference>
<evidence type="ECO:0000313" key="4">
    <source>
        <dbReference type="Proteomes" id="UP001432014"/>
    </source>
</evidence>
<keyword evidence="1" id="KW-0732">Signal</keyword>
<keyword evidence="4" id="KW-1185">Reference proteome</keyword>
<protein>
    <submittedName>
        <fullName evidence="3">Right-handed parallel beta-helix repeat-containing protein</fullName>
    </submittedName>
</protein>
<feature type="chain" id="PRO_5047471602" evidence="1">
    <location>
        <begin position="27"/>
        <end position="918"/>
    </location>
</feature>
<sequence>MHNRRLVATTAALAAGFAFLPGQAHAADPAPNAVPNAVPAPAASGWELPDAKTFTSPASNSYRVQGQGAAVAARAAAAPSTGRTVYVLTRSTCATDTGTGTQAAPFCSLQHGVDAAVPGDTVRVDGKDEGTSPPRTAENVVVRTSGLTITGGTNAPQIDGDNTGSTKPGLTLDGVSDVTISHLTVSTGGVPAALAVKGSSRITLDSVNVGAYGTAVAVDGASDTVAVTRSHVALFSAGATAISVAAGAKGVTLAGNLIGASGITNSGTYEQQISGITATGVQGLNITGNTVQRGCLPGIVVDGASTAVSIQNNLLVETENAAACDSGQSAVTVSAESAPATTADYNDFYSAVATGAGPYRWAGTAYPTVAAFRAAQPQGAHDTVEPVAPQPVNNGSDWGVAYALQAGSAAIGTANQSAPRALTTDYFGHGPMSDRGAVRFQSNNPGFAMALTAKNSSAFGISLDLDVTTLPVAQDIYIEWGDGSTGISNFYGDKPVKATAGHIYEKLGDYTITVTDYEKTGNTIRNTVKVSTLGSQYTAYGPKRLLDSRDGTGLAAAGRIPAYGTVKLKVGGADGIPANATAAVLNLTVTGPAADGHITAYPDGGQRPTTSNVNYRAKQTVPNLVMVPIGDNGYVDLYNGGWDTTDLIADITGYFTPTAAAGFVPVGPSRLVDTREGTGAPRGQVPGRSSIPVQIAGATPGLPNGGITAVALNVTVTNPRQDGHLIVYPSGQALPTASNVNFTAGQTVANSVVVPVGADGRIQVFNGAWAGTDVIVDVVGYYSAYEKGAFIPVDPERLIDTRDPATWGGGPLKGRYYAYLPMTTRTDIPAFVFNATVTNTGDDGHLTVASDPNTLADYRGGYPYPVYAPNTSSLNWRRGSTVPNLVQVAPGRGLIDFFNESDGNIDLIVDIFGYYQND</sequence>
<dbReference type="InterPro" id="IPR039448">
    <property type="entry name" value="Beta_helix"/>
</dbReference>
<organism evidence="3 4">
    <name type="scientific">Kitasatospora herbaricolor</name>
    <dbReference type="NCBI Taxonomy" id="68217"/>
    <lineage>
        <taxon>Bacteria</taxon>
        <taxon>Bacillati</taxon>
        <taxon>Actinomycetota</taxon>
        <taxon>Actinomycetes</taxon>
        <taxon>Kitasatosporales</taxon>
        <taxon>Streptomycetaceae</taxon>
        <taxon>Kitasatospora</taxon>
    </lineage>
</organism>
<dbReference type="Proteomes" id="UP001432014">
    <property type="component" value="Chromosome"/>
</dbReference>
<dbReference type="RefSeq" id="WP_329496733.1">
    <property type="nucleotide sequence ID" value="NZ_CP108460.1"/>
</dbReference>
<dbReference type="Gene3D" id="2.160.20.10">
    <property type="entry name" value="Single-stranded right-handed beta-helix, Pectin lyase-like"/>
    <property type="match status" value="1"/>
</dbReference>
<gene>
    <name evidence="3" type="ORF">OG469_20130</name>
</gene>
<name>A0ABZ1WA78_9ACTN</name>